<comment type="caution">
    <text evidence="2">The sequence shown here is derived from an EMBL/GenBank/DDBJ whole genome shotgun (WGS) entry which is preliminary data.</text>
</comment>
<proteinExistence type="predicted"/>
<dbReference type="OrthoDB" id="10020221at2"/>
<dbReference type="AlphaFoldDB" id="A0A3S3ZVT3"/>
<organism evidence="2 3">
    <name type="scientific">Labedella populi</name>
    <dbReference type="NCBI Taxonomy" id="2498850"/>
    <lineage>
        <taxon>Bacteria</taxon>
        <taxon>Bacillati</taxon>
        <taxon>Actinomycetota</taxon>
        <taxon>Actinomycetes</taxon>
        <taxon>Micrococcales</taxon>
        <taxon>Microbacteriaceae</taxon>
        <taxon>Labedella</taxon>
    </lineage>
</organism>
<gene>
    <name evidence="2" type="ORF">ELQ92_00230</name>
</gene>
<name>A0A3S3ZVT3_9MICO</name>
<evidence type="ECO:0000313" key="3">
    <source>
        <dbReference type="Proteomes" id="UP000288603"/>
    </source>
</evidence>
<dbReference type="RefSeq" id="WP_128496845.1">
    <property type="nucleotide sequence ID" value="NZ_RZNC01000001.1"/>
</dbReference>
<evidence type="ECO:0000313" key="2">
    <source>
        <dbReference type="EMBL" id="RWZ67741.1"/>
    </source>
</evidence>
<dbReference type="Proteomes" id="UP000288603">
    <property type="component" value="Unassembled WGS sequence"/>
</dbReference>
<protein>
    <submittedName>
        <fullName evidence="2">Uncharacterized protein</fullName>
    </submittedName>
</protein>
<evidence type="ECO:0000256" key="1">
    <source>
        <dbReference type="SAM" id="MobiDB-lite"/>
    </source>
</evidence>
<reference evidence="2 3" key="1">
    <citation type="submission" date="2018-12" db="EMBL/GenBank/DDBJ databases">
        <authorList>
            <person name="Li F."/>
        </authorList>
    </citation>
    <scope>NUCLEOTIDE SEQUENCE [LARGE SCALE GENOMIC DNA]</scope>
    <source>
        <strain evidence="2 3">8H24J-4-2</strain>
    </source>
</reference>
<feature type="region of interest" description="Disordered" evidence="1">
    <location>
        <begin position="79"/>
        <end position="103"/>
    </location>
</feature>
<keyword evidence="3" id="KW-1185">Reference proteome</keyword>
<dbReference type="EMBL" id="RZNC01000001">
    <property type="protein sequence ID" value="RWZ67741.1"/>
    <property type="molecule type" value="Genomic_DNA"/>
</dbReference>
<accession>A0A3S3ZVT3</accession>
<sequence>MPPTAPDSFPLDSLDGTEPVRGRSWRSAVLGTVAGIFESIARTATRIAERARASSGASSTSSGFDIVGDVVTDEEIEGARDLFGRGSGPVDTDPSWPLHRPAA</sequence>
<feature type="region of interest" description="Disordered" evidence="1">
    <location>
        <begin position="1"/>
        <end position="21"/>
    </location>
</feature>